<evidence type="ECO:0000313" key="7">
    <source>
        <dbReference type="EMBL" id="XFO74493.1"/>
    </source>
</evidence>
<dbReference type="PANTHER" id="PTHR32089">
    <property type="entry name" value="METHYL-ACCEPTING CHEMOTAXIS PROTEIN MCPB"/>
    <property type="match status" value="1"/>
</dbReference>
<dbReference type="PROSITE" id="PS50885">
    <property type="entry name" value="HAMP"/>
    <property type="match status" value="1"/>
</dbReference>
<protein>
    <submittedName>
        <fullName evidence="7">Methyl-accepting chemotaxis protein McpA</fullName>
    </submittedName>
</protein>
<feature type="transmembrane region" description="Helical" evidence="4">
    <location>
        <begin position="7"/>
        <end position="29"/>
    </location>
</feature>
<dbReference type="SMART" id="SM00283">
    <property type="entry name" value="MA"/>
    <property type="match status" value="1"/>
</dbReference>
<dbReference type="InterPro" id="IPR003660">
    <property type="entry name" value="HAMP_dom"/>
</dbReference>
<dbReference type="SMART" id="SM00304">
    <property type="entry name" value="HAMP"/>
    <property type="match status" value="2"/>
</dbReference>
<organism evidence="7 8">
    <name type="scientific">Sporomusa acidovorans (strain ATCC 49682 / DSM 3132 / Mol)</name>
    <dbReference type="NCBI Taxonomy" id="1123286"/>
    <lineage>
        <taxon>Bacteria</taxon>
        <taxon>Bacillati</taxon>
        <taxon>Bacillota</taxon>
        <taxon>Negativicutes</taxon>
        <taxon>Selenomonadales</taxon>
        <taxon>Sporomusaceae</taxon>
        <taxon>Sporomusa</taxon>
    </lineage>
</organism>
<keyword evidence="4" id="KW-0812">Transmembrane</keyword>
<feature type="transmembrane region" description="Helical" evidence="4">
    <location>
        <begin position="299"/>
        <end position="320"/>
    </location>
</feature>
<dbReference type="CDD" id="cd06225">
    <property type="entry name" value="HAMP"/>
    <property type="match status" value="1"/>
</dbReference>
<comment type="similarity">
    <text evidence="2">Belongs to the methyl-accepting chemotaxis (MCP) protein family.</text>
</comment>
<keyword evidence="4" id="KW-1133">Transmembrane helix</keyword>
<dbReference type="CDD" id="cd12913">
    <property type="entry name" value="PDC1_MCP_like"/>
    <property type="match status" value="1"/>
</dbReference>
<dbReference type="Gene3D" id="1.10.287.950">
    <property type="entry name" value="Methyl-accepting chemotaxis protein"/>
    <property type="match status" value="1"/>
</dbReference>
<evidence type="ECO:0000313" key="8">
    <source>
        <dbReference type="Proteomes" id="UP000216052"/>
    </source>
</evidence>
<evidence type="ECO:0000259" key="5">
    <source>
        <dbReference type="PROSITE" id="PS50111"/>
    </source>
</evidence>
<dbReference type="SUPFAM" id="SSF58104">
    <property type="entry name" value="Methyl-accepting chemotaxis protein (MCP) signaling domain"/>
    <property type="match status" value="1"/>
</dbReference>
<gene>
    <name evidence="7" type="primary">mcpA_12</name>
    <name evidence="7" type="ORF">SPACI_046030</name>
</gene>
<dbReference type="EMBL" id="CP155571">
    <property type="protein sequence ID" value="XFO74493.1"/>
    <property type="molecule type" value="Genomic_DNA"/>
</dbReference>
<keyword evidence="1 3" id="KW-0807">Transducer</keyword>
<name>A0ABZ3J8Q1_SPOA4</name>
<reference evidence="7" key="1">
    <citation type="submission" date="2024-05" db="EMBL/GenBank/DDBJ databases">
        <title>Isolation and characterization of Sporomusa carbonis sp. nov., a carboxydotrophic hydrogenogen in the genus of Sporomusa isolated from a charcoal burning pile.</title>
        <authorList>
            <person name="Boeer T."/>
            <person name="Rosenbaum F."/>
            <person name="Eysell L."/>
            <person name="Mueller V."/>
            <person name="Daniel R."/>
            <person name="Poehlein A."/>
        </authorList>
    </citation>
    <scope>NUCLEOTIDE SEQUENCE [LARGE SCALE GENOMIC DNA]</scope>
    <source>
        <strain evidence="7">DSM 3132</strain>
    </source>
</reference>
<dbReference type="PANTHER" id="PTHR32089:SF114">
    <property type="entry name" value="METHYL-ACCEPTING CHEMOTAXIS PROTEIN MCPB"/>
    <property type="match status" value="1"/>
</dbReference>
<dbReference type="Gene3D" id="6.10.340.10">
    <property type="match status" value="1"/>
</dbReference>
<dbReference type="InterPro" id="IPR004089">
    <property type="entry name" value="MCPsignal_dom"/>
</dbReference>
<keyword evidence="4" id="KW-0472">Membrane</keyword>
<dbReference type="RefSeq" id="WP_093795802.1">
    <property type="nucleotide sequence ID" value="NZ_CP155571.1"/>
</dbReference>
<evidence type="ECO:0000256" key="2">
    <source>
        <dbReference type="ARBA" id="ARBA00029447"/>
    </source>
</evidence>
<evidence type="ECO:0000259" key="6">
    <source>
        <dbReference type="PROSITE" id="PS50885"/>
    </source>
</evidence>
<evidence type="ECO:0000256" key="1">
    <source>
        <dbReference type="ARBA" id="ARBA00023224"/>
    </source>
</evidence>
<proteinExistence type="inferred from homology"/>
<dbReference type="Pfam" id="PF00672">
    <property type="entry name" value="HAMP"/>
    <property type="match status" value="1"/>
</dbReference>
<accession>A0ABZ3J8Q1</accession>
<dbReference type="Pfam" id="PF22673">
    <property type="entry name" value="MCP-like_PDC_1"/>
    <property type="match status" value="1"/>
</dbReference>
<dbReference type="Gene3D" id="3.30.450.20">
    <property type="entry name" value="PAS domain"/>
    <property type="match status" value="2"/>
</dbReference>
<sequence>MNNIKTLFIFVTIAISFAVFSLQGIFNYFESKEILANEIEKSLSYQVSFEAQKVERDLFHIATLTEATARDMETNDKDIDSLLKILANYMQSDKMIFGGGCFYEPFVFDSTQRYYGPYLLKKDNTVNLTWDFSTPQSDYHSQNWYKTGLNAKSVIAWTDPYYDEVLKADMITSVAPVKRAGKVVGVTTMDIGLKEINDYVASIKVGQTGYAFIVSQSGQYLGHPVAEKNMKQKITEDPDDFVRKLGEQAIAATEFKMLNGTMDKKESYIGICPIGDTGMKLVMVMPKSEVFAGLNKLNIASTISFIMAAFLFFVLLTFFFTRKVSGPLSRLKEAANRVAQGDLSTQIPVDTKDEIGVLAQNLQIMVDNLKELFNRIRHSAEQVSAASEELTANVEQSAQASNQVAAEITEVAGATDIELNCVKDSLKFVEQIYEKINRISEQVITVTHVSTETSNTAGEGRQAIHSAVAQMDSIEKAVGDLAEVINKLGNYSGEIGQIVEAISTIAAQTNLLALNAAIEAARAGEAGKGFAVVAEEVRNLAEQSQSAAKQISGLIREIQGETGKAVTTMQAGIKEVNAGTGMVDVAGKAFDTIVEMIRQIASELNRIAGSAQEMNVDSEKLVESVRNIGTMSQSTAHRAETVAATTQEQSATMQEIASASKMLAKLAEDLTMSVNKFIR</sequence>
<dbReference type="CDD" id="cd11386">
    <property type="entry name" value="MCP_signal"/>
    <property type="match status" value="1"/>
</dbReference>
<dbReference type="PROSITE" id="PS50111">
    <property type="entry name" value="CHEMOTAXIS_TRANSDUC_2"/>
    <property type="match status" value="1"/>
</dbReference>
<dbReference type="Pfam" id="PF00015">
    <property type="entry name" value="MCPsignal"/>
    <property type="match status" value="1"/>
</dbReference>
<evidence type="ECO:0000256" key="4">
    <source>
        <dbReference type="SAM" id="Phobius"/>
    </source>
</evidence>
<evidence type="ECO:0000256" key="3">
    <source>
        <dbReference type="PROSITE-ProRule" id="PRU00284"/>
    </source>
</evidence>
<feature type="domain" description="Methyl-accepting transducer" evidence="5">
    <location>
        <begin position="393"/>
        <end position="629"/>
    </location>
</feature>
<keyword evidence="8" id="KW-1185">Reference proteome</keyword>
<dbReference type="Proteomes" id="UP000216052">
    <property type="component" value="Chromosome"/>
</dbReference>
<dbReference type="CDD" id="cd12912">
    <property type="entry name" value="PDC2_MCP_like"/>
    <property type="match status" value="1"/>
</dbReference>
<feature type="domain" description="HAMP" evidence="6">
    <location>
        <begin position="322"/>
        <end position="374"/>
    </location>
</feature>